<sequence length="94" mass="10305">MIIGVVAGIALIVVAALIVWFVIRKKKQDDESSSLVEMVEETAGIVPSTTTTVTTDNPLWTISVVGDNDDPFKQDFDENGIEGYFDVNNTKELE</sequence>
<dbReference type="InParanoid" id="A2G9F2"/>
<organism evidence="2 3">
    <name type="scientific">Trichomonas vaginalis (strain ATCC PRA-98 / G3)</name>
    <dbReference type="NCBI Taxonomy" id="412133"/>
    <lineage>
        <taxon>Eukaryota</taxon>
        <taxon>Metamonada</taxon>
        <taxon>Parabasalia</taxon>
        <taxon>Trichomonadida</taxon>
        <taxon>Trichomonadidae</taxon>
        <taxon>Trichomonas</taxon>
    </lineage>
</organism>
<dbReference type="CDD" id="cd12087">
    <property type="entry name" value="TM_EGFR-like"/>
    <property type="match status" value="1"/>
</dbReference>
<dbReference type="PANTHER" id="PTHR46155:SF1">
    <property type="entry name" value="BIFUNCTIONAL INHIBITOR_LIPID-TRANSFER PROTEIN_SEED STORAGE 2S ALBUMIN SUPERFAMILY PROTEIN"/>
    <property type="match status" value="1"/>
</dbReference>
<keyword evidence="1" id="KW-0812">Transmembrane</keyword>
<accession>A2G9F2</accession>
<keyword evidence="1" id="KW-1133">Transmembrane helix</keyword>
<reference evidence="2" key="2">
    <citation type="journal article" date="2007" name="Science">
        <title>Draft genome sequence of the sexually transmitted pathogen Trichomonas vaginalis.</title>
        <authorList>
            <person name="Carlton J.M."/>
            <person name="Hirt R.P."/>
            <person name="Silva J.C."/>
            <person name="Delcher A.L."/>
            <person name="Schatz M."/>
            <person name="Zhao Q."/>
            <person name="Wortman J.R."/>
            <person name="Bidwell S.L."/>
            <person name="Alsmark U.C.M."/>
            <person name="Besteiro S."/>
            <person name="Sicheritz-Ponten T."/>
            <person name="Noel C.J."/>
            <person name="Dacks J.B."/>
            <person name="Foster P.G."/>
            <person name="Simillion C."/>
            <person name="Van de Peer Y."/>
            <person name="Miranda-Saavedra D."/>
            <person name="Barton G.J."/>
            <person name="Westrop G.D."/>
            <person name="Mueller S."/>
            <person name="Dessi D."/>
            <person name="Fiori P.L."/>
            <person name="Ren Q."/>
            <person name="Paulsen I."/>
            <person name="Zhang H."/>
            <person name="Bastida-Corcuera F.D."/>
            <person name="Simoes-Barbosa A."/>
            <person name="Brown M.T."/>
            <person name="Hayes R.D."/>
            <person name="Mukherjee M."/>
            <person name="Okumura C.Y."/>
            <person name="Schneider R."/>
            <person name="Smith A.J."/>
            <person name="Vanacova S."/>
            <person name="Villalvazo M."/>
            <person name="Haas B.J."/>
            <person name="Pertea M."/>
            <person name="Feldblyum T.V."/>
            <person name="Utterback T.R."/>
            <person name="Shu C.L."/>
            <person name="Osoegawa K."/>
            <person name="de Jong P.J."/>
            <person name="Hrdy I."/>
            <person name="Horvathova L."/>
            <person name="Zubacova Z."/>
            <person name="Dolezal P."/>
            <person name="Malik S.B."/>
            <person name="Logsdon J.M. Jr."/>
            <person name="Henze K."/>
            <person name="Gupta A."/>
            <person name="Wang C.C."/>
            <person name="Dunne R.L."/>
            <person name="Upcroft J.A."/>
            <person name="Upcroft P."/>
            <person name="White O."/>
            <person name="Salzberg S.L."/>
            <person name="Tang P."/>
            <person name="Chiu C.-H."/>
            <person name="Lee Y.-S."/>
            <person name="Embley T.M."/>
            <person name="Coombs G.H."/>
            <person name="Mottram J.C."/>
            <person name="Tachezy J."/>
            <person name="Fraser-Liggett C.M."/>
            <person name="Johnson P.J."/>
        </authorList>
    </citation>
    <scope>NUCLEOTIDE SEQUENCE [LARGE SCALE GENOMIC DNA]</scope>
    <source>
        <strain evidence="2">G3</strain>
    </source>
</reference>
<keyword evidence="1" id="KW-0472">Membrane</keyword>
<keyword evidence="3" id="KW-1185">Reference proteome</keyword>
<protein>
    <submittedName>
        <fullName evidence="2">Uncharacterized protein</fullName>
    </submittedName>
</protein>
<dbReference type="Proteomes" id="UP000001542">
    <property type="component" value="Unassembled WGS sequence"/>
</dbReference>
<dbReference type="VEuPathDB" id="TrichDB:TVAGG3_0419100"/>
<evidence type="ECO:0000256" key="1">
    <source>
        <dbReference type="SAM" id="Phobius"/>
    </source>
</evidence>
<proteinExistence type="predicted"/>
<gene>
    <name evidence="2" type="ORF">TVAG_553930</name>
</gene>
<evidence type="ECO:0000313" key="3">
    <source>
        <dbReference type="Proteomes" id="UP000001542"/>
    </source>
</evidence>
<evidence type="ECO:0000313" key="2">
    <source>
        <dbReference type="EMBL" id="EAX86217.1"/>
    </source>
</evidence>
<reference evidence="2" key="1">
    <citation type="submission" date="2006-10" db="EMBL/GenBank/DDBJ databases">
        <authorList>
            <person name="Amadeo P."/>
            <person name="Zhao Q."/>
            <person name="Wortman J."/>
            <person name="Fraser-Liggett C."/>
            <person name="Carlton J."/>
        </authorList>
    </citation>
    <scope>NUCLEOTIDE SEQUENCE</scope>
    <source>
        <strain evidence="2">G3</strain>
    </source>
</reference>
<dbReference type="RefSeq" id="XP_001299147.1">
    <property type="nucleotide sequence ID" value="XM_001299146.1"/>
</dbReference>
<feature type="transmembrane region" description="Helical" evidence="1">
    <location>
        <begin position="6"/>
        <end position="23"/>
    </location>
</feature>
<dbReference type="AlphaFoldDB" id="A2G9F2"/>
<dbReference type="VEuPathDB" id="TrichDB:TVAG_553930"/>
<dbReference type="EMBL" id="DS114706">
    <property type="protein sequence ID" value="EAX86217.1"/>
    <property type="molecule type" value="Genomic_DNA"/>
</dbReference>
<dbReference type="PANTHER" id="PTHR46155">
    <property type="entry name" value="BIFUNCTIONAL INHIBITOR/LIPID-TRANSFER PROTEIN/SEED STORAGE 2S ALBUMIN SUPERFAMILY PROTEIN"/>
    <property type="match status" value="1"/>
</dbReference>
<dbReference type="KEGG" id="tva:4743860"/>
<name>A2G9F2_TRIV3</name>